<protein>
    <recommendedName>
        <fullName evidence="1">BLUF domain-containing protein</fullName>
    </recommendedName>
</protein>
<dbReference type="GO" id="GO:0071949">
    <property type="term" value="F:FAD binding"/>
    <property type="evidence" value="ECO:0007669"/>
    <property type="project" value="InterPro"/>
</dbReference>
<name>A0A3T0EDD1_9PROT</name>
<dbReference type="Pfam" id="PF04940">
    <property type="entry name" value="BLUF"/>
    <property type="match status" value="1"/>
</dbReference>
<dbReference type="KEGG" id="gak:X907_2797"/>
<reference evidence="2 3" key="1">
    <citation type="submission" date="2016-12" db="EMBL/GenBank/DDBJ databases">
        <title>The genome of dimorphic prosthecate Glycocaulis alkaliphilus 6b-8t, isolated from crude oil dictates its adaptability in petroleum environments.</title>
        <authorList>
            <person name="Wu X.-L."/>
            <person name="Geng S."/>
        </authorList>
    </citation>
    <scope>NUCLEOTIDE SEQUENCE [LARGE SCALE GENOMIC DNA]</scope>
    <source>
        <strain evidence="2 3">6B-8</strain>
    </source>
</reference>
<dbReference type="PROSITE" id="PS50925">
    <property type="entry name" value="BLUF"/>
    <property type="match status" value="1"/>
</dbReference>
<gene>
    <name evidence="2" type="ORF">X907_2797</name>
</gene>
<dbReference type="Proteomes" id="UP000286954">
    <property type="component" value="Chromosome"/>
</dbReference>
<sequence length="138" mass="15656">MRNPRGKGHFRAEMADIIYACERNNTPSSITGVLVHDRGRFIQLLEGPEDAVDCLFARIRSDSRHTRVAVLLREPCLERLVADWSMAFLNAGDAPLRDDAASDWQDISQEMLIARLLQARDELSVMRLPLAVWRKTPA</sequence>
<accession>A0A3T0EDD1</accession>
<dbReference type="InterPro" id="IPR036046">
    <property type="entry name" value="Acylphosphatase-like_dom_sf"/>
</dbReference>
<dbReference type="OrthoDB" id="196105at2"/>
<organism evidence="2 3">
    <name type="scientific">Glycocaulis alkaliphilus</name>
    <dbReference type="NCBI Taxonomy" id="1434191"/>
    <lineage>
        <taxon>Bacteria</taxon>
        <taxon>Pseudomonadati</taxon>
        <taxon>Pseudomonadota</taxon>
        <taxon>Alphaproteobacteria</taxon>
        <taxon>Maricaulales</taxon>
        <taxon>Maricaulaceae</taxon>
        <taxon>Glycocaulis</taxon>
    </lineage>
</organism>
<dbReference type="Gene3D" id="3.30.70.100">
    <property type="match status" value="1"/>
</dbReference>
<dbReference type="AlphaFoldDB" id="A0A3T0EDD1"/>
<evidence type="ECO:0000259" key="1">
    <source>
        <dbReference type="PROSITE" id="PS50925"/>
    </source>
</evidence>
<feature type="domain" description="BLUF" evidence="1">
    <location>
        <begin position="1"/>
        <end position="87"/>
    </location>
</feature>
<dbReference type="GO" id="GO:0009882">
    <property type="term" value="F:blue light photoreceptor activity"/>
    <property type="evidence" value="ECO:0007669"/>
    <property type="project" value="InterPro"/>
</dbReference>
<dbReference type="SUPFAM" id="SSF54975">
    <property type="entry name" value="Acylphosphatase/BLUF domain-like"/>
    <property type="match status" value="1"/>
</dbReference>
<dbReference type="InterPro" id="IPR007024">
    <property type="entry name" value="BLUF_domain"/>
</dbReference>
<evidence type="ECO:0000313" key="3">
    <source>
        <dbReference type="Proteomes" id="UP000286954"/>
    </source>
</evidence>
<keyword evidence="3" id="KW-1185">Reference proteome</keyword>
<dbReference type="EMBL" id="CP018911">
    <property type="protein sequence ID" value="AZU05306.1"/>
    <property type="molecule type" value="Genomic_DNA"/>
</dbReference>
<dbReference type="SMART" id="SM01034">
    <property type="entry name" value="BLUF"/>
    <property type="match status" value="1"/>
</dbReference>
<proteinExistence type="predicted"/>
<evidence type="ECO:0000313" key="2">
    <source>
        <dbReference type="EMBL" id="AZU05306.1"/>
    </source>
</evidence>